<dbReference type="Proteomes" id="UP000825008">
    <property type="component" value="Chromosome"/>
</dbReference>
<dbReference type="SUPFAM" id="SSF53254">
    <property type="entry name" value="Phosphoglycerate mutase-like"/>
    <property type="match status" value="1"/>
</dbReference>
<protein>
    <submittedName>
        <fullName evidence="2">Histidine phosphatase family protein</fullName>
    </submittedName>
</protein>
<evidence type="ECO:0000313" key="3">
    <source>
        <dbReference type="Proteomes" id="UP000825008"/>
    </source>
</evidence>
<feature type="signal peptide" evidence="1">
    <location>
        <begin position="1"/>
        <end position="28"/>
    </location>
</feature>
<evidence type="ECO:0000313" key="2">
    <source>
        <dbReference type="EMBL" id="QZA06116.1"/>
    </source>
</evidence>
<dbReference type="KEGG" id="mher:K3U94_13730"/>
<dbReference type="InterPro" id="IPR029033">
    <property type="entry name" value="His_PPase_superfam"/>
</dbReference>
<feature type="chain" id="PRO_5040729639" evidence="1">
    <location>
        <begin position="29"/>
        <end position="358"/>
    </location>
</feature>
<gene>
    <name evidence="2" type="ORF">K3U94_13730</name>
</gene>
<dbReference type="RefSeq" id="WP_220694070.1">
    <property type="nucleotide sequence ID" value="NZ_CP080997.1"/>
</dbReference>
<proteinExistence type="predicted"/>
<name>A0A9X7WD99_9MYCO</name>
<accession>A0A9X7WD99</accession>
<keyword evidence="1" id="KW-0732">Signal</keyword>
<reference evidence="2" key="1">
    <citation type="submission" date="2021-08" db="EMBL/GenBank/DDBJ databases">
        <title>Whole genome sequencing of non-tuberculosis mycobacteria type-strains.</title>
        <authorList>
            <person name="Igarashi Y."/>
            <person name="Osugi A."/>
            <person name="Mitarai S."/>
        </authorList>
    </citation>
    <scope>NUCLEOTIDE SEQUENCE</scope>
    <source>
        <strain evidence="2">JCM 30995</strain>
    </source>
</reference>
<evidence type="ECO:0000256" key="1">
    <source>
        <dbReference type="SAM" id="SignalP"/>
    </source>
</evidence>
<dbReference type="EMBL" id="CP080997">
    <property type="protein sequence ID" value="QZA06116.1"/>
    <property type="molecule type" value="Genomic_DNA"/>
</dbReference>
<sequence>MLGRSQTASSTPRFAAAGTALLTAGLLAANPAAVQLPAVQLADILLAAQDIVMDIVRHAEDAPPGNERVTFAPSFPGAGISANGEQEALDTAQKLLDEIGLGKVAGIFSGPDTDAQETAYPFADLMGISHDDIRILYGLTEVDGGIYSDLPNLSPAGILYALSSALWTLALPSVLPIPGALDYNGLIVLEKYNEAIDAVYNHAMDNPVIGDNGAINEAVFSSSAVTMIWVMNTVKNPDIEVLLKGLFDVSSTGVPQPLPNAGIVELTGNPEDGWTLVNWAGQPVSTDMGLLGDGFLLWRELVLPPQLAAYNLLEATLSGDPTSIGNAFVDGAENIGASLEQVPLLTYNVFEDIFTGQW</sequence>
<organism evidence="2 3">
    <name type="scientific">Mycolicibacter heraklionensis</name>
    <dbReference type="NCBI Taxonomy" id="512402"/>
    <lineage>
        <taxon>Bacteria</taxon>
        <taxon>Bacillati</taxon>
        <taxon>Actinomycetota</taxon>
        <taxon>Actinomycetes</taxon>
        <taxon>Mycobacteriales</taxon>
        <taxon>Mycobacteriaceae</taxon>
        <taxon>Mycolicibacter</taxon>
    </lineage>
</organism>
<dbReference type="AlphaFoldDB" id="A0A9X7WD99"/>